<sequence length="174" mass="20297">MDILTTSTASIKLYFELLLCSQTIDDIKGFHTSPSPGVLGEQRKAFVVLRVAALFRTALTYIHVVSAATRSVIRCKEGPRTLVRRSDVTNLQAHLSRSSLWQQLRDVARRQREILVQRQKLQANLQRRQRQRKERKQEESRKPRLRQRAKQRKLLPRRNKKPPLFGLSSCFILL</sequence>
<gene>
    <name evidence="2" type="ORF">RRG08_027961</name>
</gene>
<reference evidence="2" key="1">
    <citation type="journal article" date="2023" name="G3 (Bethesda)">
        <title>A reference genome for the long-term kleptoplast-retaining sea slug Elysia crispata morphotype clarki.</title>
        <authorList>
            <person name="Eastman K.E."/>
            <person name="Pendleton A.L."/>
            <person name="Shaikh M.A."/>
            <person name="Suttiyut T."/>
            <person name="Ogas R."/>
            <person name="Tomko P."/>
            <person name="Gavelis G."/>
            <person name="Widhalm J.R."/>
            <person name="Wisecaver J.H."/>
        </authorList>
    </citation>
    <scope>NUCLEOTIDE SEQUENCE</scope>
    <source>
        <strain evidence="2">ECLA1</strain>
    </source>
</reference>
<evidence type="ECO:0000313" key="2">
    <source>
        <dbReference type="EMBL" id="KAK3770478.1"/>
    </source>
</evidence>
<evidence type="ECO:0000313" key="3">
    <source>
        <dbReference type="Proteomes" id="UP001283361"/>
    </source>
</evidence>
<feature type="region of interest" description="Disordered" evidence="1">
    <location>
        <begin position="125"/>
        <end position="161"/>
    </location>
</feature>
<name>A0AAE0ZJI1_9GAST</name>
<dbReference type="EMBL" id="JAWDGP010003841">
    <property type="protein sequence ID" value="KAK3770478.1"/>
    <property type="molecule type" value="Genomic_DNA"/>
</dbReference>
<evidence type="ECO:0000256" key="1">
    <source>
        <dbReference type="SAM" id="MobiDB-lite"/>
    </source>
</evidence>
<organism evidence="2 3">
    <name type="scientific">Elysia crispata</name>
    <name type="common">lettuce slug</name>
    <dbReference type="NCBI Taxonomy" id="231223"/>
    <lineage>
        <taxon>Eukaryota</taxon>
        <taxon>Metazoa</taxon>
        <taxon>Spiralia</taxon>
        <taxon>Lophotrochozoa</taxon>
        <taxon>Mollusca</taxon>
        <taxon>Gastropoda</taxon>
        <taxon>Heterobranchia</taxon>
        <taxon>Euthyneura</taxon>
        <taxon>Panpulmonata</taxon>
        <taxon>Sacoglossa</taxon>
        <taxon>Placobranchoidea</taxon>
        <taxon>Plakobranchidae</taxon>
        <taxon>Elysia</taxon>
    </lineage>
</organism>
<keyword evidence="3" id="KW-1185">Reference proteome</keyword>
<feature type="compositionally biased region" description="Basic residues" evidence="1">
    <location>
        <begin position="143"/>
        <end position="161"/>
    </location>
</feature>
<dbReference type="AlphaFoldDB" id="A0AAE0ZJI1"/>
<dbReference type="Proteomes" id="UP001283361">
    <property type="component" value="Unassembled WGS sequence"/>
</dbReference>
<proteinExistence type="predicted"/>
<protein>
    <submittedName>
        <fullName evidence="2">Uncharacterized protein</fullName>
    </submittedName>
</protein>
<comment type="caution">
    <text evidence="2">The sequence shown here is derived from an EMBL/GenBank/DDBJ whole genome shotgun (WGS) entry which is preliminary data.</text>
</comment>
<accession>A0AAE0ZJI1</accession>